<accession>A0A4S3KIE6</accession>
<keyword evidence="5" id="KW-0378">Hydrolase</keyword>
<sequence length="58" mass="6791">MKYSEFQRWLRRQGVSFESGKGSHQIVRYRGRTSVFPSHGAKEMPEPLRKKVLKDLGL</sequence>
<dbReference type="GO" id="GO:0004519">
    <property type="term" value="F:endonuclease activity"/>
    <property type="evidence" value="ECO:0007669"/>
    <property type="project" value="UniProtKB-KW"/>
</dbReference>
<reference evidence="8 9" key="1">
    <citation type="submission" date="2017-02" db="EMBL/GenBank/DDBJ databases">
        <title>Whole genome sequencing of Rhodanobacter lindaniclasticus DSM 17932.</title>
        <authorList>
            <person name="Kumar S."/>
            <person name="Patil P."/>
            <person name="Patil P.B."/>
        </authorList>
    </citation>
    <scope>NUCLEOTIDE SEQUENCE [LARGE SCALE GENOMIC DNA]</scope>
    <source>
        <strain evidence="8 9">DSM 17932</strain>
    </source>
</reference>
<keyword evidence="2" id="KW-1277">Toxin-antitoxin system</keyword>
<keyword evidence="6" id="KW-0694">RNA-binding</keyword>
<keyword evidence="4" id="KW-0255">Endonuclease</keyword>
<protein>
    <submittedName>
        <fullName evidence="8">mRNA interferase</fullName>
    </submittedName>
</protein>
<dbReference type="GO" id="GO:0016787">
    <property type="term" value="F:hydrolase activity"/>
    <property type="evidence" value="ECO:0007669"/>
    <property type="project" value="UniProtKB-KW"/>
</dbReference>
<name>A0A4S3KIE6_9GAMM</name>
<organism evidence="8 9">
    <name type="scientific">Rhodanobacter lindaniclasticus</name>
    <dbReference type="NCBI Taxonomy" id="75310"/>
    <lineage>
        <taxon>Bacteria</taxon>
        <taxon>Pseudomonadati</taxon>
        <taxon>Pseudomonadota</taxon>
        <taxon>Gammaproteobacteria</taxon>
        <taxon>Lysobacterales</taxon>
        <taxon>Rhodanobacteraceae</taxon>
        <taxon>Rhodanobacter</taxon>
    </lineage>
</organism>
<dbReference type="InterPro" id="IPR012933">
    <property type="entry name" value="HicA_mRNA_interferase"/>
</dbReference>
<evidence type="ECO:0000256" key="2">
    <source>
        <dbReference type="ARBA" id="ARBA00022649"/>
    </source>
</evidence>
<evidence type="ECO:0000256" key="1">
    <source>
        <dbReference type="ARBA" id="ARBA00006620"/>
    </source>
</evidence>
<dbReference type="RefSeq" id="WP_136257782.1">
    <property type="nucleotide sequence ID" value="NZ_MWIO01000016.1"/>
</dbReference>
<keyword evidence="3" id="KW-0540">Nuclease</keyword>
<evidence type="ECO:0000313" key="9">
    <source>
        <dbReference type="Proteomes" id="UP000306317"/>
    </source>
</evidence>
<evidence type="ECO:0000256" key="5">
    <source>
        <dbReference type="ARBA" id="ARBA00022801"/>
    </source>
</evidence>
<gene>
    <name evidence="8" type="ORF">B1991_05880</name>
</gene>
<comment type="caution">
    <text evidence="8">The sequence shown here is derived from an EMBL/GenBank/DDBJ whole genome shotgun (WGS) entry which is preliminary data.</text>
</comment>
<dbReference type="AlphaFoldDB" id="A0A4S3KIE6"/>
<keyword evidence="9" id="KW-1185">Reference proteome</keyword>
<evidence type="ECO:0000256" key="4">
    <source>
        <dbReference type="ARBA" id="ARBA00022759"/>
    </source>
</evidence>
<dbReference type="Pfam" id="PF07927">
    <property type="entry name" value="HicA_toxin"/>
    <property type="match status" value="1"/>
</dbReference>
<evidence type="ECO:0000256" key="6">
    <source>
        <dbReference type="ARBA" id="ARBA00022884"/>
    </source>
</evidence>
<dbReference type="GO" id="GO:0003729">
    <property type="term" value="F:mRNA binding"/>
    <property type="evidence" value="ECO:0007669"/>
    <property type="project" value="InterPro"/>
</dbReference>
<comment type="similarity">
    <text evidence="1">Belongs to the HicA mRNA interferase family.</text>
</comment>
<keyword evidence="7" id="KW-0346">Stress response</keyword>
<dbReference type="InterPro" id="IPR038570">
    <property type="entry name" value="HicA_sf"/>
</dbReference>
<evidence type="ECO:0000256" key="3">
    <source>
        <dbReference type="ARBA" id="ARBA00022722"/>
    </source>
</evidence>
<dbReference type="Gene3D" id="3.30.920.30">
    <property type="entry name" value="Hypothetical protein"/>
    <property type="match status" value="1"/>
</dbReference>
<proteinExistence type="inferred from homology"/>
<dbReference type="SUPFAM" id="SSF54786">
    <property type="entry name" value="YcfA/nrd intein domain"/>
    <property type="match status" value="1"/>
</dbReference>
<evidence type="ECO:0000256" key="7">
    <source>
        <dbReference type="ARBA" id="ARBA00023016"/>
    </source>
</evidence>
<dbReference type="OrthoDB" id="6699594at2"/>
<dbReference type="Proteomes" id="UP000306317">
    <property type="component" value="Unassembled WGS sequence"/>
</dbReference>
<evidence type="ECO:0000313" key="8">
    <source>
        <dbReference type="EMBL" id="THD08456.1"/>
    </source>
</evidence>
<dbReference type="EMBL" id="MWIO01000016">
    <property type="protein sequence ID" value="THD08456.1"/>
    <property type="molecule type" value="Genomic_DNA"/>
</dbReference>